<sequence>MSSGVPLLERLAEHVDEKSSGSLMYVRMVVLHYQYSLKKGEEMPLLKDVEEVGGKPEATGAGRQDCRGRACVHDTSCICWVI</sequence>
<organism evidence="1 2">
    <name type="scientific">Adiantum capillus-veneris</name>
    <name type="common">Maidenhair fern</name>
    <dbReference type="NCBI Taxonomy" id="13818"/>
    <lineage>
        <taxon>Eukaryota</taxon>
        <taxon>Viridiplantae</taxon>
        <taxon>Streptophyta</taxon>
        <taxon>Embryophyta</taxon>
        <taxon>Tracheophyta</taxon>
        <taxon>Polypodiopsida</taxon>
        <taxon>Polypodiidae</taxon>
        <taxon>Polypodiales</taxon>
        <taxon>Pteridineae</taxon>
        <taxon>Pteridaceae</taxon>
        <taxon>Vittarioideae</taxon>
        <taxon>Adiantum</taxon>
    </lineage>
</organism>
<evidence type="ECO:0000313" key="2">
    <source>
        <dbReference type="Proteomes" id="UP000886520"/>
    </source>
</evidence>
<dbReference type="AlphaFoldDB" id="A0A9D4UZD8"/>
<dbReference type="EMBL" id="JABFUD020000008">
    <property type="protein sequence ID" value="KAI5076413.1"/>
    <property type="molecule type" value="Genomic_DNA"/>
</dbReference>
<reference evidence="1" key="1">
    <citation type="submission" date="2021-01" db="EMBL/GenBank/DDBJ databases">
        <title>Adiantum capillus-veneris genome.</title>
        <authorList>
            <person name="Fang Y."/>
            <person name="Liao Q."/>
        </authorList>
    </citation>
    <scope>NUCLEOTIDE SEQUENCE</scope>
    <source>
        <strain evidence="1">H3</strain>
        <tissue evidence="1">Leaf</tissue>
    </source>
</reference>
<comment type="caution">
    <text evidence="1">The sequence shown here is derived from an EMBL/GenBank/DDBJ whole genome shotgun (WGS) entry which is preliminary data.</text>
</comment>
<accession>A0A9D4UZD8</accession>
<protein>
    <submittedName>
        <fullName evidence="1">Uncharacterized protein</fullName>
    </submittedName>
</protein>
<keyword evidence="2" id="KW-1185">Reference proteome</keyword>
<name>A0A9D4UZD8_ADICA</name>
<proteinExistence type="predicted"/>
<gene>
    <name evidence="1" type="ORF">GOP47_0008478</name>
</gene>
<dbReference type="Proteomes" id="UP000886520">
    <property type="component" value="Chromosome 8"/>
</dbReference>
<evidence type="ECO:0000313" key="1">
    <source>
        <dbReference type="EMBL" id="KAI5076413.1"/>
    </source>
</evidence>